<accession>A0A3A5JSY9</accession>
<dbReference type="AlphaFoldDB" id="A0A3A5JSY9"/>
<evidence type="ECO:0000313" key="2">
    <source>
        <dbReference type="Proteomes" id="UP000272706"/>
    </source>
</evidence>
<dbReference type="InterPro" id="IPR009553">
    <property type="entry name" value="DUF1173"/>
</dbReference>
<comment type="caution">
    <text evidence="1">The sequence shown here is derived from an EMBL/GenBank/DDBJ whole genome shotgun (WGS) entry which is preliminary data.</text>
</comment>
<proteinExistence type="predicted"/>
<keyword evidence="2" id="KW-1185">Reference proteome</keyword>
<protein>
    <submittedName>
        <fullName evidence="1">DUF1173 family protein</fullName>
    </submittedName>
</protein>
<evidence type="ECO:0000313" key="1">
    <source>
        <dbReference type="EMBL" id="RJT24067.1"/>
    </source>
</evidence>
<reference evidence="1 2" key="1">
    <citation type="submission" date="2018-09" db="EMBL/GenBank/DDBJ databases">
        <title>Mesorhizobium carmichaelinearum sp. nov. isolated from Carmichaelinea spp. root nodules in New Zealand.</title>
        <authorList>
            <person name="De Meyer S.E."/>
        </authorList>
    </citation>
    <scope>NUCLEOTIDE SEQUENCE [LARGE SCALE GENOMIC DNA]</scope>
    <source>
        <strain evidence="1 2">ICMP19557</strain>
    </source>
</reference>
<sequence>MRRQGDGGEAAQVMRRFRIGREVFEEGAPDLQSALANAYARRQRPLCLCREPQASRENCCCCGEQIRIRPARKLSERSR</sequence>
<dbReference type="EMBL" id="QZWZ01000078">
    <property type="protein sequence ID" value="RJT24067.1"/>
    <property type="molecule type" value="Genomic_DNA"/>
</dbReference>
<dbReference type="Proteomes" id="UP000272706">
    <property type="component" value="Unassembled WGS sequence"/>
</dbReference>
<dbReference type="Pfam" id="PF06666">
    <property type="entry name" value="DUF1173"/>
    <property type="match status" value="1"/>
</dbReference>
<name>A0A3A5JSY9_9HYPH</name>
<organism evidence="1 2">
    <name type="scientific">Mesorhizobium waimense</name>
    <dbReference type="NCBI Taxonomy" id="1300307"/>
    <lineage>
        <taxon>Bacteria</taxon>
        <taxon>Pseudomonadati</taxon>
        <taxon>Pseudomonadota</taxon>
        <taxon>Alphaproteobacteria</taxon>
        <taxon>Hyphomicrobiales</taxon>
        <taxon>Phyllobacteriaceae</taxon>
        <taxon>Mesorhizobium</taxon>
    </lineage>
</organism>
<dbReference type="OrthoDB" id="7439415at2"/>
<gene>
    <name evidence="1" type="ORF">D3227_37965</name>
</gene>